<gene>
    <name evidence="1" type="ORF">JI435_405530</name>
</gene>
<name>A0A7U2HW97_PHANO</name>
<protein>
    <submittedName>
        <fullName evidence="1">Uncharacterized protein</fullName>
    </submittedName>
</protein>
<proteinExistence type="predicted"/>
<reference evidence="2" key="1">
    <citation type="journal article" date="2021" name="BMC Genomics">
        <title>Chromosome-level genome assembly and manually-curated proteome of model necrotroph Parastagonospora nodorum Sn15 reveals a genome-wide trove of candidate effector homologs, and redundancy of virulence-related functions within an accessory chromosome.</title>
        <authorList>
            <person name="Bertazzoni S."/>
            <person name="Jones D.A.B."/>
            <person name="Phan H.T."/>
            <person name="Tan K.-C."/>
            <person name="Hane J.K."/>
        </authorList>
    </citation>
    <scope>NUCLEOTIDE SEQUENCE [LARGE SCALE GENOMIC DNA]</scope>
    <source>
        <strain evidence="2">SN15 / ATCC MYA-4574 / FGSC 10173)</strain>
    </source>
</reference>
<dbReference type="Proteomes" id="UP000663193">
    <property type="component" value="Chromosome 4"/>
</dbReference>
<sequence length="141" mass="16021">AGNLGMAGHEPAFCSNFCGSCIYIPLSRIMEKSCCWLDTVIVVMTKRYKDEHVEPESRRAIRSQMSSTNVLHCSFLVVNSFCPPPFVKLSFNLVIVRLLHYCSRSFGIRCFVQRLLYRRLHLLNASPCNVLQAKASFEIAD</sequence>
<evidence type="ECO:0000313" key="2">
    <source>
        <dbReference type="Proteomes" id="UP000663193"/>
    </source>
</evidence>
<feature type="non-terminal residue" evidence="1">
    <location>
        <position position="1"/>
    </location>
</feature>
<organism evidence="1 2">
    <name type="scientific">Phaeosphaeria nodorum (strain SN15 / ATCC MYA-4574 / FGSC 10173)</name>
    <name type="common">Glume blotch fungus</name>
    <name type="synonym">Parastagonospora nodorum</name>
    <dbReference type="NCBI Taxonomy" id="321614"/>
    <lineage>
        <taxon>Eukaryota</taxon>
        <taxon>Fungi</taxon>
        <taxon>Dikarya</taxon>
        <taxon>Ascomycota</taxon>
        <taxon>Pezizomycotina</taxon>
        <taxon>Dothideomycetes</taxon>
        <taxon>Pleosporomycetidae</taxon>
        <taxon>Pleosporales</taxon>
        <taxon>Pleosporineae</taxon>
        <taxon>Phaeosphaeriaceae</taxon>
        <taxon>Parastagonospora</taxon>
    </lineage>
</organism>
<keyword evidence="2" id="KW-1185">Reference proteome</keyword>
<accession>A0A7U2HW97</accession>
<dbReference type="VEuPathDB" id="FungiDB:JI435_405530"/>
<dbReference type="AlphaFoldDB" id="A0A7U2HW97"/>
<evidence type="ECO:0000313" key="1">
    <source>
        <dbReference type="EMBL" id="QRC94275.1"/>
    </source>
</evidence>
<dbReference type="EMBL" id="CP069026">
    <property type="protein sequence ID" value="QRC94275.1"/>
    <property type="molecule type" value="Genomic_DNA"/>
</dbReference>